<comment type="caution">
    <text evidence="3">The sequence shown here is derived from an EMBL/GenBank/DDBJ whole genome shotgun (WGS) entry which is preliminary data.</text>
</comment>
<feature type="domain" description="CUB" evidence="2">
    <location>
        <begin position="228"/>
        <end position="344"/>
    </location>
</feature>
<name>A0ABQ8T019_PERAM</name>
<protein>
    <recommendedName>
        <fullName evidence="2">CUB domain-containing protein</fullName>
    </recommendedName>
</protein>
<sequence length="390" mass="42078">MPPRRQKPSTSSSSSSSSISTSNAVDDGSATTRIESLACRALDGAAGLCYSKAECEELEGRSVGQCDDDAGNDGPVCCVVERSCRNVTRQPIAYFVNPSHPERDRLGGFCDFRIDVTHRDVCQLRLDLEDFSLLGPHSTMGICRSDRFVVLTSLPNGIGVSELCGENAGQHRELLLPAAKFHFYVPVDASVGSASVSLMVMTSGAKAYQWRIRATQIDCRATPELVAPSGCLQYHADLQGNVRSFNFEGGHYQSNLDYAVCIRRAPNTCRVEFSQADSSDFWINSADGAYLEEGVGRAGTAACDLTSHDYLHIPGGRDVGEGLPSEPTEDKFCGRSLSGLAVTESAERMRTGYVLDPPDNTSLASVVTSECRLISFHFSDSFHVTLASSL</sequence>
<accession>A0ABQ8T019</accession>
<dbReference type="Proteomes" id="UP001148838">
    <property type="component" value="Unassembled WGS sequence"/>
</dbReference>
<dbReference type="InterPro" id="IPR058698">
    <property type="entry name" value="CUB_metazoa"/>
</dbReference>
<evidence type="ECO:0000313" key="3">
    <source>
        <dbReference type="EMBL" id="KAJ4439825.1"/>
    </source>
</evidence>
<dbReference type="PANTHER" id="PTHR33236">
    <property type="entry name" value="INTRAFLAGELLAR TRANSPORT PROTEIN 122 FAMILY PROTEIN-RELATED"/>
    <property type="match status" value="1"/>
</dbReference>
<evidence type="ECO:0000256" key="1">
    <source>
        <dbReference type="SAM" id="MobiDB-lite"/>
    </source>
</evidence>
<keyword evidence="4" id="KW-1185">Reference proteome</keyword>
<evidence type="ECO:0000313" key="4">
    <source>
        <dbReference type="Proteomes" id="UP001148838"/>
    </source>
</evidence>
<dbReference type="Pfam" id="PF26080">
    <property type="entry name" value="CUB_animal"/>
    <property type="match status" value="1"/>
</dbReference>
<dbReference type="PANTHER" id="PTHR33236:SF12">
    <property type="entry name" value="CUB DOMAIN-CONTAINING PROTEIN-RELATED"/>
    <property type="match status" value="1"/>
</dbReference>
<proteinExistence type="predicted"/>
<gene>
    <name evidence="3" type="ORF">ANN_07953</name>
</gene>
<feature type="compositionally biased region" description="Low complexity" evidence="1">
    <location>
        <begin position="9"/>
        <end position="22"/>
    </location>
</feature>
<organism evidence="3 4">
    <name type="scientific">Periplaneta americana</name>
    <name type="common">American cockroach</name>
    <name type="synonym">Blatta americana</name>
    <dbReference type="NCBI Taxonomy" id="6978"/>
    <lineage>
        <taxon>Eukaryota</taxon>
        <taxon>Metazoa</taxon>
        <taxon>Ecdysozoa</taxon>
        <taxon>Arthropoda</taxon>
        <taxon>Hexapoda</taxon>
        <taxon>Insecta</taxon>
        <taxon>Pterygota</taxon>
        <taxon>Neoptera</taxon>
        <taxon>Polyneoptera</taxon>
        <taxon>Dictyoptera</taxon>
        <taxon>Blattodea</taxon>
        <taxon>Blattoidea</taxon>
        <taxon>Blattidae</taxon>
        <taxon>Blattinae</taxon>
        <taxon>Periplaneta</taxon>
    </lineage>
</organism>
<reference evidence="3 4" key="1">
    <citation type="journal article" date="2022" name="Allergy">
        <title>Genome assembly and annotation of Periplaneta americana reveal a comprehensive cockroach allergen profile.</title>
        <authorList>
            <person name="Wang L."/>
            <person name="Xiong Q."/>
            <person name="Saelim N."/>
            <person name="Wang L."/>
            <person name="Nong W."/>
            <person name="Wan A.T."/>
            <person name="Shi M."/>
            <person name="Liu X."/>
            <person name="Cao Q."/>
            <person name="Hui J.H.L."/>
            <person name="Sookrung N."/>
            <person name="Leung T.F."/>
            <person name="Tungtrongchitr A."/>
            <person name="Tsui S.K.W."/>
        </authorList>
    </citation>
    <scope>NUCLEOTIDE SEQUENCE [LARGE SCALE GENOMIC DNA]</scope>
    <source>
        <strain evidence="3">PWHHKU_190912</strain>
    </source>
</reference>
<feature type="region of interest" description="Disordered" evidence="1">
    <location>
        <begin position="1"/>
        <end position="27"/>
    </location>
</feature>
<dbReference type="EMBL" id="JAJSOF020000017">
    <property type="protein sequence ID" value="KAJ4439825.1"/>
    <property type="molecule type" value="Genomic_DNA"/>
</dbReference>
<evidence type="ECO:0000259" key="2">
    <source>
        <dbReference type="Pfam" id="PF26080"/>
    </source>
</evidence>